<organism evidence="12 13">
    <name type="scientific">Apatococcus lobatus</name>
    <dbReference type="NCBI Taxonomy" id="904363"/>
    <lineage>
        <taxon>Eukaryota</taxon>
        <taxon>Viridiplantae</taxon>
        <taxon>Chlorophyta</taxon>
        <taxon>core chlorophytes</taxon>
        <taxon>Trebouxiophyceae</taxon>
        <taxon>Chlorellales</taxon>
        <taxon>Chlorellaceae</taxon>
        <taxon>Apatococcus</taxon>
    </lineage>
</organism>
<feature type="compositionally biased region" description="Basic and acidic residues" evidence="11">
    <location>
        <begin position="37"/>
        <end position="50"/>
    </location>
</feature>
<dbReference type="GO" id="GO:0005737">
    <property type="term" value="C:cytoplasm"/>
    <property type="evidence" value="ECO:0007669"/>
    <property type="project" value="UniProtKB-SubCell"/>
</dbReference>
<evidence type="ECO:0000256" key="4">
    <source>
        <dbReference type="ARBA" id="ARBA00016065"/>
    </source>
</evidence>
<accession>A0AAW1RZ69</accession>
<dbReference type="GO" id="GO:0007076">
    <property type="term" value="P:mitotic chromosome condensation"/>
    <property type="evidence" value="ECO:0007669"/>
    <property type="project" value="InterPro"/>
</dbReference>
<feature type="compositionally biased region" description="Polar residues" evidence="11">
    <location>
        <begin position="762"/>
        <end position="776"/>
    </location>
</feature>
<proteinExistence type="inferred from homology"/>
<keyword evidence="5" id="KW-0158">Chromosome</keyword>
<name>A0AAW1RZ69_9CHLO</name>
<feature type="region of interest" description="Disordered" evidence="11">
    <location>
        <begin position="644"/>
        <end position="694"/>
    </location>
</feature>
<keyword evidence="9" id="KW-0226">DNA condensation</keyword>
<dbReference type="Pfam" id="PF05786">
    <property type="entry name" value="Cnd2"/>
    <property type="match status" value="2"/>
</dbReference>
<evidence type="ECO:0000256" key="1">
    <source>
        <dbReference type="ARBA" id="ARBA00004286"/>
    </source>
</evidence>
<reference evidence="12 13" key="1">
    <citation type="journal article" date="2024" name="Nat. Commun.">
        <title>Phylogenomics reveals the evolutionary origins of lichenization in chlorophyte algae.</title>
        <authorList>
            <person name="Puginier C."/>
            <person name="Libourel C."/>
            <person name="Otte J."/>
            <person name="Skaloud P."/>
            <person name="Haon M."/>
            <person name="Grisel S."/>
            <person name="Petersen M."/>
            <person name="Berrin J.G."/>
            <person name="Delaux P.M."/>
            <person name="Dal Grande F."/>
            <person name="Keller J."/>
        </authorList>
    </citation>
    <scope>NUCLEOTIDE SEQUENCE [LARGE SCALE GENOMIC DNA]</scope>
    <source>
        <strain evidence="12 13">SAG 2145</strain>
    </source>
</reference>
<dbReference type="PANTHER" id="PTHR13108">
    <property type="entry name" value="CONDENSIN COMPLEX SUBUNIT 2"/>
    <property type="match status" value="1"/>
</dbReference>
<feature type="region of interest" description="Disordered" evidence="11">
    <location>
        <begin position="538"/>
        <end position="623"/>
    </location>
</feature>
<feature type="region of interest" description="Disordered" evidence="11">
    <location>
        <begin position="1"/>
        <end position="249"/>
    </location>
</feature>
<dbReference type="GO" id="GO:0000796">
    <property type="term" value="C:condensin complex"/>
    <property type="evidence" value="ECO:0007669"/>
    <property type="project" value="InterPro"/>
</dbReference>
<evidence type="ECO:0000256" key="6">
    <source>
        <dbReference type="ARBA" id="ARBA00022490"/>
    </source>
</evidence>
<comment type="subcellular location">
    <subcellularLocation>
        <location evidence="1">Chromosome</location>
    </subcellularLocation>
    <subcellularLocation>
        <location evidence="2">Cytoplasm</location>
    </subcellularLocation>
</comment>
<evidence type="ECO:0000256" key="9">
    <source>
        <dbReference type="ARBA" id="ARBA00023067"/>
    </source>
</evidence>
<evidence type="ECO:0000313" key="13">
    <source>
        <dbReference type="Proteomes" id="UP001438707"/>
    </source>
</evidence>
<evidence type="ECO:0000256" key="11">
    <source>
        <dbReference type="SAM" id="MobiDB-lite"/>
    </source>
</evidence>
<evidence type="ECO:0000256" key="7">
    <source>
        <dbReference type="ARBA" id="ARBA00022618"/>
    </source>
</evidence>
<evidence type="ECO:0000256" key="8">
    <source>
        <dbReference type="ARBA" id="ARBA00022776"/>
    </source>
</evidence>
<dbReference type="GO" id="GO:0051301">
    <property type="term" value="P:cell division"/>
    <property type="evidence" value="ECO:0007669"/>
    <property type="project" value="UniProtKB-KW"/>
</dbReference>
<dbReference type="AlphaFoldDB" id="A0AAW1RZ69"/>
<feature type="region of interest" description="Disordered" evidence="11">
    <location>
        <begin position="342"/>
        <end position="384"/>
    </location>
</feature>
<evidence type="ECO:0000256" key="3">
    <source>
        <dbReference type="ARBA" id="ARBA00009471"/>
    </source>
</evidence>
<comment type="similarity">
    <text evidence="3">Belongs to the CND2 (condensin subunit 2) family.</text>
</comment>
<feature type="region of interest" description="Disordered" evidence="11">
    <location>
        <begin position="756"/>
        <end position="817"/>
    </location>
</feature>
<feature type="compositionally biased region" description="Polar residues" evidence="11">
    <location>
        <begin position="8"/>
        <end position="21"/>
    </location>
</feature>
<feature type="compositionally biased region" description="Acidic residues" evidence="11">
    <location>
        <begin position="348"/>
        <end position="362"/>
    </location>
</feature>
<feature type="compositionally biased region" description="Low complexity" evidence="11">
    <location>
        <begin position="668"/>
        <end position="681"/>
    </location>
</feature>
<feature type="compositionally biased region" description="Basic residues" evidence="11">
    <location>
        <begin position="682"/>
        <end position="691"/>
    </location>
</feature>
<dbReference type="InterPro" id="IPR022816">
    <property type="entry name" value="Condensin_barren_su2"/>
</dbReference>
<keyword evidence="10" id="KW-0131">Cell cycle</keyword>
<dbReference type="Proteomes" id="UP001438707">
    <property type="component" value="Unassembled WGS sequence"/>
</dbReference>
<feature type="compositionally biased region" description="Low complexity" evidence="11">
    <location>
        <begin position="52"/>
        <end position="64"/>
    </location>
</feature>
<keyword evidence="8" id="KW-0498">Mitosis</keyword>
<feature type="compositionally biased region" description="Polar residues" evidence="11">
    <location>
        <begin position="144"/>
        <end position="156"/>
    </location>
</feature>
<evidence type="ECO:0000256" key="5">
    <source>
        <dbReference type="ARBA" id="ARBA00022454"/>
    </source>
</evidence>
<dbReference type="PANTHER" id="PTHR13108:SF9">
    <property type="entry name" value="CONDENSIN COMPLEX SUBUNIT 2"/>
    <property type="match status" value="1"/>
</dbReference>
<evidence type="ECO:0000313" key="12">
    <source>
        <dbReference type="EMBL" id="KAK9839044.1"/>
    </source>
</evidence>
<feature type="compositionally biased region" description="Low complexity" evidence="11">
    <location>
        <begin position="89"/>
        <end position="100"/>
    </location>
</feature>
<evidence type="ECO:0000256" key="2">
    <source>
        <dbReference type="ARBA" id="ARBA00004496"/>
    </source>
</evidence>
<protein>
    <recommendedName>
        <fullName evidence="4">Condensin complex subunit 2</fullName>
    </recommendedName>
</protein>
<feature type="compositionally biased region" description="Low complexity" evidence="11">
    <location>
        <begin position="222"/>
        <end position="249"/>
    </location>
</feature>
<feature type="compositionally biased region" description="Acidic residues" evidence="11">
    <location>
        <begin position="551"/>
        <end position="566"/>
    </location>
</feature>
<sequence>MVLRDVLNVQQLPQDEQPTRTFHSKILRARQNPQRGQPKEIHTESSREDTAEISSEGEASSSGSDHPYFEGDSRHTQAQHMCHRQGKGTQPTSSSQSSPSRHFSALQASQKPQEGLVGSRPTLTGSQPSPMIAVSCCGDHTPNDLMQSPAQQQTAPNMGRPRQLGPQQMADPHIHKMSQEQAVSDSGSARHRGSQRQQQQPEQSMVPAQSRHRQAGRAHHAQPSQQLPSQSSQQMPYQPSQQLSQQVQTQQQALSGDQLAVLYSSCLKLASENKIDKHNTWHLGLIDHLSDLVKPSDEEEGQLNFQRASMSLDAGIKIYSHRVDSVHTVAFRMLCGLGRPGAGPALDDSQEGNDPENDDEGEATQAGRGSKAKRRAAVTADPSSTLEPNIEALNVKKFDIAFAVDPLFHKTSAQFDEGGARGLLLHNLSVLRGCDIAFDSTEVPDASVSVCDSIEDVQVPLDSLRHCIATGLGQDGAPLPDISPSLAELLRLAGCSPNETAAQEAHDLIASVAGRQSGRSNAPDVAAATEGLQQMSLADSGMPPEEQNQSEPEDFGADINDDDDDVSSPPHAGADDAWQSGDPGESFGQHSASYLEDSISAMPSDAAPGISQQDDGDLGIGAADDAPDVAEWLLRASQQDPIEAGGKAGWAGASHWKFRTRTTKPVTGQGAADSTAGSGSAPKRKASRRKQTGAVLDFTNLPELPAGAFTMATSRDQICHRSLPPANTLLPPDHHFKACDLACLFLKPHATLTSKRRGKRAASQQLPATQATSVLDSQGVDYNMDLQEPGGEEGDDGGSAWDGMGSPSSLQHPSSDLVAAPRQVARISVTYAKAAKQVDVRALKEALRDGMQSMQVQPVDKADPLSGPEVSFQELLQQVPDDTPAGHPSDLSVHLCFICVLHLANEHGLAIHGSPALDTMTISSLPAQW</sequence>
<evidence type="ECO:0000256" key="10">
    <source>
        <dbReference type="ARBA" id="ARBA00023306"/>
    </source>
</evidence>
<keyword evidence="7" id="KW-0132">Cell division</keyword>
<dbReference type="EMBL" id="JALJOS010000005">
    <property type="protein sequence ID" value="KAK9839044.1"/>
    <property type="molecule type" value="Genomic_DNA"/>
</dbReference>
<dbReference type="GO" id="GO:0003682">
    <property type="term" value="F:chromatin binding"/>
    <property type="evidence" value="ECO:0007669"/>
    <property type="project" value="TreeGrafter"/>
</dbReference>
<keyword evidence="6" id="KW-0963">Cytoplasm</keyword>
<keyword evidence="13" id="KW-1185">Reference proteome</keyword>
<comment type="caution">
    <text evidence="12">The sequence shown here is derived from an EMBL/GenBank/DDBJ whole genome shotgun (WGS) entry which is preliminary data.</text>
</comment>
<gene>
    <name evidence="12" type="ORF">WJX74_008380</name>
</gene>
<feature type="compositionally biased region" description="Basic residues" evidence="11">
    <location>
        <begin position="210"/>
        <end position="220"/>
    </location>
</feature>